<dbReference type="AlphaFoldDB" id="A0AAX4HQG4"/>
<accession>A0AAX4HQG4</accession>
<proteinExistence type="inferred from homology"/>
<feature type="region of interest" description="Disordered" evidence="5">
    <location>
        <begin position="1"/>
        <end position="24"/>
    </location>
</feature>
<evidence type="ECO:0000313" key="8">
    <source>
        <dbReference type="Proteomes" id="UP001324634"/>
    </source>
</evidence>
<dbReference type="GO" id="GO:0009306">
    <property type="term" value="P:protein secretion"/>
    <property type="evidence" value="ECO:0007669"/>
    <property type="project" value="InterPro"/>
</dbReference>
<dbReference type="Pfam" id="PF00263">
    <property type="entry name" value="Secretin"/>
    <property type="match status" value="1"/>
</dbReference>
<dbReference type="PANTHER" id="PTHR30332:SF24">
    <property type="entry name" value="SECRETIN GSPD-RELATED"/>
    <property type="match status" value="1"/>
</dbReference>
<dbReference type="Proteomes" id="UP001324634">
    <property type="component" value="Chromosome"/>
</dbReference>
<evidence type="ECO:0000256" key="1">
    <source>
        <dbReference type="ARBA" id="ARBA00004370"/>
    </source>
</evidence>
<evidence type="ECO:0000256" key="4">
    <source>
        <dbReference type="RuleBase" id="RU004003"/>
    </source>
</evidence>
<feature type="compositionally biased region" description="Low complexity" evidence="5">
    <location>
        <begin position="7"/>
        <end position="24"/>
    </location>
</feature>
<dbReference type="InterPro" id="IPR050810">
    <property type="entry name" value="Bact_Secretion_Sys_Channel"/>
</dbReference>
<feature type="region of interest" description="Disordered" evidence="5">
    <location>
        <begin position="435"/>
        <end position="456"/>
    </location>
</feature>
<evidence type="ECO:0000259" key="6">
    <source>
        <dbReference type="Pfam" id="PF00263"/>
    </source>
</evidence>
<comment type="similarity">
    <text evidence="4">Belongs to the bacterial secretin family.</text>
</comment>
<dbReference type="PANTHER" id="PTHR30332">
    <property type="entry name" value="PROBABLE GENERAL SECRETION PATHWAY PROTEIN D"/>
    <property type="match status" value="1"/>
</dbReference>
<reference evidence="7 8" key="1">
    <citation type="submission" date="2023-11" db="EMBL/GenBank/DDBJ databases">
        <title>Peredibacter starrii A3.12.</title>
        <authorList>
            <person name="Mitchell R.J."/>
        </authorList>
    </citation>
    <scope>NUCLEOTIDE SEQUENCE [LARGE SCALE GENOMIC DNA]</scope>
    <source>
        <strain evidence="7 8">A3.12</strain>
    </source>
</reference>
<dbReference type="KEGG" id="psti:SOO65_02415"/>
<sequence>MALGQDSSTAPATTTTGGASTSGPVAEKELEVAMGIDAIEKLDFDYSTKMTIGNDQLLKLVLVPQKKEVIFKGLKPGRTTVLIRDNLGDIRLRYTVVVTATGKSNTVSELRELIGDVEGLEIGIKGGKVFVGGEIVVPDDIGRVSQVLANYQDVLTLIELSPQTQRVIARKMSDELAKNNLKDVSVRVVNKVYWLEGVVSSGDKKKLAVTIAKAYLPPKIINLSANSNRYATPQSEDIIDFIAVNEKKDPQPAPKMVKITSQFVELSKSYNKIFAFKWAPLMGEDGSQISFGQTESGNVTSTSSGTLSATISNLFPKLNSAKSAGYARVIQSGMVIVRDGFEQGGDINKQTTIPFAVGTGDFTKATEAKVGLSMNVKPKVLEQEKIELGINMSVNTQVSGGSAPIVTSNSVNTNLILKSKESAAIGGVVQSQSVTDYDNTGNDPAPQQSSTGGAGAGSPLFRLYRAKSYTTNKSQYVIFVTPEIIESASAGSEEIRKKFRRRE</sequence>
<dbReference type="GO" id="GO:0015627">
    <property type="term" value="C:type II protein secretion system complex"/>
    <property type="evidence" value="ECO:0007669"/>
    <property type="project" value="TreeGrafter"/>
</dbReference>
<evidence type="ECO:0000256" key="3">
    <source>
        <dbReference type="ARBA" id="ARBA00023136"/>
    </source>
</evidence>
<protein>
    <recommendedName>
        <fullName evidence="6">Type II/III secretion system secretin-like domain-containing protein</fullName>
    </recommendedName>
</protein>
<name>A0AAX4HQG4_9BACT</name>
<gene>
    <name evidence="7" type="ORF">SOO65_02415</name>
</gene>
<comment type="subcellular location">
    <subcellularLocation>
        <location evidence="1">Membrane</location>
    </subcellularLocation>
</comment>
<evidence type="ECO:0000313" key="7">
    <source>
        <dbReference type="EMBL" id="WPU65593.1"/>
    </source>
</evidence>
<feature type="domain" description="Type II/III secretion system secretin-like" evidence="6">
    <location>
        <begin position="322"/>
        <end position="434"/>
    </location>
</feature>
<keyword evidence="8" id="KW-1185">Reference proteome</keyword>
<evidence type="ECO:0000256" key="2">
    <source>
        <dbReference type="ARBA" id="ARBA00022729"/>
    </source>
</evidence>
<keyword evidence="2" id="KW-0732">Signal</keyword>
<dbReference type="RefSeq" id="WP_321396370.1">
    <property type="nucleotide sequence ID" value="NZ_CP139487.1"/>
</dbReference>
<dbReference type="InterPro" id="IPR004846">
    <property type="entry name" value="T2SS/T3SS_dom"/>
</dbReference>
<dbReference type="EMBL" id="CP139487">
    <property type="protein sequence ID" value="WPU65593.1"/>
    <property type="molecule type" value="Genomic_DNA"/>
</dbReference>
<keyword evidence="3" id="KW-0472">Membrane</keyword>
<organism evidence="7 8">
    <name type="scientific">Peredibacter starrii</name>
    <dbReference type="NCBI Taxonomy" id="28202"/>
    <lineage>
        <taxon>Bacteria</taxon>
        <taxon>Pseudomonadati</taxon>
        <taxon>Bdellovibrionota</taxon>
        <taxon>Bacteriovoracia</taxon>
        <taxon>Bacteriovoracales</taxon>
        <taxon>Bacteriovoracaceae</taxon>
        <taxon>Peredibacter</taxon>
    </lineage>
</organism>
<evidence type="ECO:0000256" key="5">
    <source>
        <dbReference type="SAM" id="MobiDB-lite"/>
    </source>
</evidence>
<dbReference type="GO" id="GO:0016020">
    <property type="term" value="C:membrane"/>
    <property type="evidence" value="ECO:0007669"/>
    <property type="project" value="UniProtKB-SubCell"/>
</dbReference>